<dbReference type="OMA" id="KGHISEC"/>
<dbReference type="HOGENOM" id="CLU_1664101_0_0_1"/>
<sequence length="159" mass="18887">MNQDSQFQQSQDFKCKDHPEKPVQFWCKLNNCNENRIFCLNCQKQNKHVQHYDEDVLSIHELHQFLIEKSKLPKGLISECQISFQSTIKSYEKLMSGLSHKFCGLEEKITKLKPYQTQQALDSLISFDEFKNHLNTNILGLLQNQKRFQMIFLLNQNYI</sequence>
<evidence type="ECO:0000313" key="2">
    <source>
        <dbReference type="Proteomes" id="UP000000600"/>
    </source>
</evidence>
<dbReference type="EMBL" id="CT868503">
    <property type="protein sequence ID" value="CAK84297.1"/>
    <property type="molecule type" value="Genomic_DNA"/>
</dbReference>
<protein>
    <recommendedName>
        <fullName evidence="3">B box-type domain-containing protein</fullName>
    </recommendedName>
</protein>
<dbReference type="AlphaFoldDB" id="A0DMN0"/>
<keyword evidence="2" id="KW-1185">Reference proteome</keyword>
<reference evidence="1 2" key="1">
    <citation type="journal article" date="2006" name="Nature">
        <title>Global trends of whole-genome duplications revealed by the ciliate Paramecium tetraurelia.</title>
        <authorList>
            <consortium name="Genoscope"/>
            <person name="Aury J.-M."/>
            <person name="Jaillon O."/>
            <person name="Duret L."/>
            <person name="Noel B."/>
            <person name="Jubin C."/>
            <person name="Porcel B.M."/>
            <person name="Segurens B."/>
            <person name="Daubin V."/>
            <person name="Anthouard V."/>
            <person name="Aiach N."/>
            <person name="Arnaiz O."/>
            <person name="Billaut A."/>
            <person name="Beisson J."/>
            <person name="Blanc I."/>
            <person name="Bouhouche K."/>
            <person name="Camara F."/>
            <person name="Duharcourt S."/>
            <person name="Guigo R."/>
            <person name="Gogendeau D."/>
            <person name="Katinka M."/>
            <person name="Keller A.-M."/>
            <person name="Kissmehl R."/>
            <person name="Klotz C."/>
            <person name="Koll F."/>
            <person name="Le Moue A."/>
            <person name="Lepere C."/>
            <person name="Malinsky S."/>
            <person name="Nowacki M."/>
            <person name="Nowak J.K."/>
            <person name="Plattner H."/>
            <person name="Poulain J."/>
            <person name="Ruiz F."/>
            <person name="Serrano V."/>
            <person name="Zagulski M."/>
            <person name="Dessen P."/>
            <person name="Betermier M."/>
            <person name="Weissenbach J."/>
            <person name="Scarpelli C."/>
            <person name="Schachter V."/>
            <person name="Sperling L."/>
            <person name="Meyer E."/>
            <person name="Cohen J."/>
            <person name="Wincker P."/>
        </authorList>
    </citation>
    <scope>NUCLEOTIDE SEQUENCE [LARGE SCALE GENOMIC DNA]</scope>
    <source>
        <strain evidence="1 2">Stock d4-2</strain>
    </source>
</reference>
<organism evidence="1 2">
    <name type="scientific">Paramecium tetraurelia</name>
    <dbReference type="NCBI Taxonomy" id="5888"/>
    <lineage>
        <taxon>Eukaryota</taxon>
        <taxon>Sar</taxon>
        <taxon>Alveolata</taxon>
        <taxon>Ciliophora</taxon>
        <taxon>Intramacronucleata</taxon>
        <taxon>Oligohymenophorea</taxon>
        <taxon>Peniculida</taxon>
        <taxon>Parameciidae</taxon>
        <taxon>Paramecium</taxon>
    </lineage>
</organism>
<evidence type="ECO:0008006" key="3">
    <source>
        <dbReference type="Google" id="ProtNLM"/>
    </source>
</evidence>
<dbReference type="GeneID" id="5037478"/>
<dbReference type="Proteomes" id="UP000000600">
    <property type="component" value="Unassembled WGS sequence"/>
</dbReference>
<gene>
    <name evidence="1" type="ORF">GSPATT00039679001</name>
</gene>
<evidence type="ECO:0000313" key="1">
    <source>
        <dbReference type="EMBL" id="CAK84297.1"/>
    </source>
</evidence>
<name>A0DMN0_PARTE</name>
<dbReference type="KEGG" id="ptm:GSPATT00039679001"/>
<dbReference type="InParanoid" id="A0DMN0"/>
<proteinExistence type="predicted"/>
<accession>A0DMN0</accession>
<dbReference type="OrthoDB" id="317435at2759"/>
<dbReference type="RefSeq" id="XP_001451694.1">
    <property type="nucleotide sequence ID" value="XM_001451657.1"/>
</dbReference>